<evidence type="ECO:0000256" key="9">
    <source>
        <dbReference type="SAM" id="SignalP"/>
    </source>
</evidence>
<feature type="chain" id="PRO_5040127289" evidence="9">
    <location>
        <begin position="26"/>
        <end position="241"/>
    </location>
</feature>
<gene>
    <name evidence="12" type="ORF">BEMITA_LOCUS5070</name>
</gene>
<dbReference type="PRINTS" id="PR00786">
    <property type="entry name" value="NEPRILYSIN"/>
</dbReference>
<keyword evidence="4" id="KW-0645">Protease</keyword>
<comment type="subcellular location">
    <subcellularLocation>
        <location evidence="2">Cell membrane</location>
        <topology evidence="2">Single-pass type II membrane protein</topology>
    </subcellularLocation>
</comment>
<evidence type="ECO:0000256" key="1">
    <source>
        <dbReference type="ARBA" id="ARBA00001947"/>
    </source>
</evidence>
<accession>A0A9P0A850</accession>
<dbReference type="EMBL" id="OU963863">
    <property type="protein sequence ID" value="CAH0385890.1"/>
    <property type="molecule type" value="Genomic_DNA"/>
</dbReference>
<keyword evidence="8" id="KW-0482">Metalloprotease</keyword>
<evidence type="ECO:0000256" key="5">
    <source>
        <dbReference type="ARBA" id="ARBA00022723"/>
    </source>
</evidence>
<dbReference type="GO" id="GO:0046872">
    <property type="term" value="F:metal ion binding"/>
    <property type="evidence" value="ECO:0007669"/>
    <property type="project" value="UniProtKB-KW"/>
</dbReference>
<evidence type="ECO:0000256" key="2">
    <source>
        <dbReference type="ARBA" id="ARBA00004401"/>
    </source>
</evidence>
<evidence type="ECO:0000256" key="3">
    <source>
        <dbReference type="ARBA" id="ARBA00007357"/>
    </source>
</evidence>
<protein>
    <submittedName>
        <fullName evidence="12">Uncharacterized protein</fullName>
    </submittedName>
</protein>
<evidence type="ECO:0000256" key="7">
    <source>
        <dbReference type="ARBA" id="ARBA00022833"/>
    </source>
</evidence>
<comment type="cofactor">
    <cofactor evidence="1">
        <name>Zn(2+)</name>
        <dbReference type="ChEBI" id="CHEBI:29105"/>
    </cofactor>
</comment>
<keyword evidence="6" id="KW-0378">Hydrolase</keyword>
<dbReference type="AlphaFoldDB" id="A0A9P0A850"/>
<dbReference type="CDD" id="cd08662">
    <property type="entry name" value="M13"/>
    <property type="match status" value="1"/>
</dbReference>
<dbReference type="InterPro" id="IPR000718">
    <property type="entry name" value="Peptidase_M13"/>
</dbReference>
<dbReference type="PANTHER" id="PTHR11733:SF241">
    <property type="entry name" value="GH26575P-RELATED"/>
    <property type="match status" value="1"/>
</dbReference>
<dbReference type="GO" id="GO:0005886">
    <property type="term" value="C:plasma membrane"/>
    <property type="evidence" value="ECO:0007669"/>
    <property type="project" value="UniProtKB-SubCell"/>
</dbReference>
<keyword evidence="5" id="KW-0479">Metal-binding</keyword>
<dbReference type="Gene3D" id="3.40.390.10">
    <property type="entry name" value="Collagenase (Catalytic Domain)"/>
    <property type="match status" value="1"/>
</dbReference>
<organism evidence="12 13">
    <name type="scientific">Bemisia tabaci</name>
    <name type="common">Sweetpotato whitefly</name>
    <name type="synonym">Aleurodes tabaci</name>
    <dbReference type="NCBI Taxonomy" id="7038"/>
    <lineage>
        <taxon>Eukaryota</taxon>
        <taxon>Metazoa</taxon>
        <taxon>Ecdysozoa</taxon>
        <taxon>Arthropoda</taxon>
        <taxon>Hexapoda</taxon>
        <taxon>Insecta</taxon>
        <taxon>Pterygota</taxon>
        <taxon>Neoptera</taxon>
        <taxon>Paraneoptera</taxon>
        <taxon>Hemiptera</taxon>
        <taxon>Sternorrhyncha</taxon>
        <taxon>Aleyrodoidea</taxon>
        <taxon>Aleyrodidae</taxon>
        <taxon>Aleyrodinae</taxon>
        <taxon>Bemisia</taxon>
    </lineage>
</organism>
<dbReference type="SUPFAM" id="SSF55486">
    <property type="entry name" value="Metalloproteases ('zincins'), catalytic domain"/>
    <property type="match status" value="1"/>
</dbReference>
<feature type="signal peptide" evidence="9">
    <location>
        <begin position="1"/>
        <end position="25"/>
    </location>
</feature>
<evidence type="ECO:0000256" key="8">
    <source>
        <dbReference type="ARBA" id="ARBA00023049"/>
    </source>
</evidence>
<dbReference type="Pfam" id="PF05649">
    <property type="entry name" value="Peptidase_M13_N"/>
    <property type="match status" value="1"/>
</dbReference>
<dbReference type="InterPro" id="IPR008753">
    <property type="entry name" value="Peptidase_M13_N"/>
</dbReference>
<name>A0A9P0A850_BEMTA</name>
<feature type="domain" description="Peptidase M13 N-terminal" evidence="11">
    <location>
        <begin position="13"/>
        <end position="131"/>
    </location>
</feature>
<dbReference type="InterPro" id="IPR018497">
    <property type="entry name" value="Peptidase_M13_C"/>
</dbReference>
<keyword evidence="13" id="KW-1185">Reference proteome</keyword>
<reference evidence="12" key="1">
    <citation type="submission" date="2021-12" db="EMBL/GenBank/DDBJ databases">
        <authorList>
            <person name="King R."/>
        </authorList>
    </citation>
    <scope>NUCLEOTIDE SEQUENCE</scope>
</reference>
<evidence type="ECO:0000256" key="4">
    <source>
        <dbReference type="ARBA" id="ARBA00022670"/>
    </source>
</evidence>
<dbReference type="InterPro" id="IPR024079">
    <property type="entry name" value="MetalloPept_cat_dom_sf"/>
</dbReference>
<dbReference type="PROSITE" id="PS51885">
    <property type="entry name" value="NEPRILYSIN"/>
    <property type="match status" value="1"/>
</dbReference>
<evidence type="ECO:0000259" key="10">
    <source>
        <dbReference type="Pfam" id="PF01431"/>
    </source>
</evidence>
<dbReference type="Proteomes" id="UP001152759">
    <property type="component" value="Chromosome 2"/>
</dbReference>
<evidence type="ECO:0000313" key="13">
    <source>
        <dbReference type="Proteomes" id="UP001152759"/>
    </source>
</evidence>
<proteinExistence type="inferred from homology"/>
<dbReference type="GO" id="GO:0004222">
    <property type="term" value="F:metalloendopeptidase activity"/>
    <property type="evidence" value="ECO:0007669"/>
    <property type="project" value="InterPro"/>
</dbReference>
<keyword evidence="7" id="KW-0862">Zinc</keyword>
<evidence type="ECO:0000259" key="11">
    <source>
        <dbReference type="Pfam" id="PF05649"/>
    </source>
</evidence>
<dbReference type="GO" id="GO:0016485">
    <property type="term" value="P:protein processing"/>
    <property type="evidence" value="ECO:0007669"/>
    <property type="project" value="TreeGrafter"/>
</dbReference>
<dbReference type="Pfam" id="PF01431">
    <property type="entry name" value="Peptidase_M13"/>
    <property type="match status" value="1"/>
</dbReference>
<comment type="similarity">
    <text evidence="3">Belongs to the peptidase M13 family.</text>
</comment>
<dbReference type="PANTHER" id="PTHR11733">
    <property type="entry name" value="ZINC METALLOPROTEASE FAMILY M13 NEPRILYSIN-RELATED"/>
    <property type="match status" value="1"/>
</dbReference>
<keyword evidence="9" id="KW-0732">Signal</keyword>
<evidence type="ECO:0000256" key="6">
    <source>
        <dbReference type="ARBA" id="ARBA00022801"/>
    </source>
</evidence>
<evidence type="ECO:0000313" key="12">
    <source>
        <dbReference type="EMBL" id="CAH0385890.1"/>
    </source>
</evidence>
<feature type="domain" description="Peptidase M13 C-terminal" evidence="10">
    <location>
        <begin position="190"/>
        <end position="241"/>
    </location>
</feature>
<sequence length="241" mass="28175">MRSPFLLVLLRWVLHNYGLWRLISTVVVPHMVDEYQQIRTEYKRILLGILSERNRWSQCVEWTNKKLGLAVGALFIRENFNPEGKETAEEMIKTLREAFNELLAENHWMDDETRTVAKEKADNINERIAYPQILTQPEELNKEYQNLNVTEDNFLLNIFNVLRFDAHQNQQRLRRPVNKDKWTTEPAVVNAFYNPNTNNIVLPAGILQPMFYNQHSPKSLNYGGIGVVIGHEITHGFDDKG</sequence>